<keyword evidence="6 9" id="KW-0486">Methionine biosynthesis</keyword>
<accession>A0A913ZFN7</accession>
<evidence type="ECO:0000256" key="8">
    <source>
        <dbReference type="ARBA" id="ARBA00060021"/>
    </source>
</evidence>
<organism evidence="11 12">
    <name type="scientific">Patiria miniata</name>
    <name type="common">Bat star</name>
    <name type="synonym">Asterina miniata</name>
    <dbReference type="NCBI Taxonomy" id="46514"/>
    <lineage>
        <taxon>Eukaryota</taxon>
        <taxon>Metazoa</taxon>
        <taxon>Echinodermata</taxon>
        <taxon>Eleutherozoa</taxon>
        <taxon>Asterozoa</taxon>
        <taxon>Asteroidea</taxon>
        <taxon>Valvatacea</taxon>
        <taxon>Valvatida</taxon>
        <taxon>Asterinidae</taxon>
        <taxon>Patiria</taxon>
    </lineage>
</organism>
<dbReference type="Pfam" id="PF00596">
    <property type="entry name" value="Aldolase_II"/>
    <property type="match status" value="1"/>
</dbReference>
<keyword evidence="12" id="KW-1185">Reference proteome</keyword>
<keyword evidence="7 9" id="KW-0456">Lyase</keyword>
<keyword evidence="3 9" id="KW-0028">Amino-acid biosynthesis</keyword>
<comment type="catalytic activity">
    <reaction evidence="9">
        <text>5-(methylsulfanyl)-D-ribulose 1-phosphate = 5-methylsulfanyl-2,3-dioxopentyl phosphate + H2O</text>
        <dbReference type="Rhea" id="RHEA:15549"/>
        <dbReference type="ChEBI" id="CHEBI:15377"/>
        <dbReference type="ChEBI" id="CHEBI:58548"/>
        <dbReference type="ChEBI" id="CHEBI:58828"/>
        <dbReference type="EC" id="4.2.1.109"/>
    </reaction>
</comment>
<dbReference type="GO" id="GO:0008270">
    <property type="term" value="F:zinc ion binding"/>
    <property type="evidence" value="ECO:0007669"/>
    <property type="project" value="UniProtKB-UniRule"/>
</dbReference>
<name>A0A913ZFN7_PATMI</name>
<evidence type="ECO:0000256" key="2">
    <source>
        <dbReference type="ARBA" id="ARBA00022490"/>
    </source>
</evidence>
<evidence type="ECO:0000259" key="10">
    <source>
        <dbReference type="SMART" id="SM01007"/>
    </source>
</evidence>
<keyword evidence="5 9" id="KW-0862">Zinc</keyword>
<proteinExistence type="inferred from homology"/>
<keyword evidence="4 9" id="KW-0479">Metal-binding</keyword>
<dbReference type="PANTHER" id="PTHR10640">
    <property type="entry name" value="METHYLTHIORIBULOSE-1-PHOSPHATE DEHYDRATASE"/>
    <property type="match status" value="1"/>
</dbReference>
<dbReference type="Gene3D" id="3.40.225.10">
    <property type="entry name" value="Class II aldolase/adducin N-terminal domain"/>
    <property type="match status" value="1"/>
</dbReference>
<dbReference type="FunFam" id="3.40.225.10:FF:000003">
    <property type="entry name" value="Methylthioribulose-1-phosphate dehydratase"/>
    <property type="match status" value="1"/>
</dbReference>
<sequence>MDPKYEKEHPRNLIPELLRQFYHLGWMTGTGGSMSIKKGHEIYIAPSGVHKERVQPEDLFVITVDEEDLDGPSPEKKLKKSDCTPLFMNAHTTRNAGAVIHSHSKNAVLATLLYPGKEFRITHIEMVKGIRKDTTGGNIRYDEEVVIPIVENTPFEADLKDPMAAAMEEYPDTCAVLVRRHGIYVWGETWQKAKAMCECYDYLFDVAVQMKKLGMDPTQRPIEHQKWNSVTPQETCHKV</sequence>
<keyword evidence="2 9" id="KW-0963">Cytoplasm</keyword>
<dbReference type="PANTHER" id="PTHR10640:SF7">
    <property type="entry name" value="METHYLTHIORIBULOSE-1-PHOSPHATE DEHYDRATASE"/>
    <property type="match status" value="1"/>
</dbReference>
<feature type="binding site" evidence="9">
    <location>
        <position position="101"/>
    </location>
    <ligand>
        <name>Zn(2+)</name>
        <dbReference type="ChEBI" id="CHEBI:29105"/>
    </ligand>
</feature>
<dbReference type="GO" id="GO:0046570">
    <property type="term" value="F:methylthioribulose 1-phosphate dehydratase activity"/>
    <property type="evidence" value="ECO:0007669"/>
    <property type="project" value="UniProtKB-UniRule"/>
</dbReference>
<comment type="similarity">
    <text evidence="1">Belongs to the aldolase class II family. Adducin subfamily.</text>
</comment>
<dbReference type="NCBIfam" id="TIGR03328">
    <property type="entry name" value="salvage_mtnB"/>
    <property type="match status" value="1"/>
</dbReference>
<feature type="binding site" evidence="9">
    <location>
        <position position="103"/>
    </location>
    <ligand>
        <name>Zn(2+)</name>
        <dbReference type="ChEBI" id="CHEBI:29105"/>
    </ligand>
</feature>
<comment type="similarity">
    <text evidence="9">Belongs to the aldolase class II family. MtnB subfamily.</text>
</comment>
<dbReference type="SMART" id="SM01007">
    <property type="entry name" value="Aldolase_II"/>
    <property type="match status" value="1"/>
</dbReference>
<evidence type="ECO:0000313" key="11">
    <source>
        <dbReference type="EnsemblMetazoa" id="XP_038050259.1"/>
    </source>
</evidence>
<evidence type="ECO:0000256" key="7">
    <source>
        <dbReference type="ARBA" id="ARBA00023239"/>
    </source>
</evidence>
<dbReference type="InterPro" id="IPR036409">
    <property type="entry name" value="Aldolase_II/adducin_N_sf"/>
</dbReference>
<protein>
    <recommendedName>
        <fullName evidence="9">Probable methylthioribulose-1-phosphate dehydratase</fullName>
        <shortName evidence="9">MTRu-1-P dehydratase</shortName>
        <ecNumber evidence="9">4.2.1.109</ecNumber>
    </recommendedName>
</protein>
<comment type="function">
    <text evidence="8">Catalyzes the dehydration of methylthioribulose-1-phosphate (MTRu-1-P) into 2,3-diketo-5-methylthiopentyl-1-phosphate (DK-MTP-1-P). Functions in the methionine salvage pathway, which plays a key role in cancer, apoptosis, microbial proliferation and inflammation. May inhibit the CASP1-related inflammatory response (pyroptosis), the CASP9-dependent apoptotic pathway and the cytochrome c-dependent and APAF1-mediated cell death.</text>
</comment>
<dbReference type="GeneID" id="119723598"/>
<evidence type="ECO:0000256" key="6">
    <source>
        <dbReference type="ARBA" id="ARBA00023167"/>
    </source>
</evidence>
<dbReference type="GO" id="GO:0019509">
    <property type="term" value="P:L-methionine salvage from methylthioadenosine"/>
    <property type="evidence" value="ECO:0007669"/>
    <property type="project" value="UniProtKB-UniRule"/>
</dbReference>
<feature type="domain" description="Class II aldolase/adducin N-terminal" evidence="10">
    <location>
        <begin position="12"/>
        <end position="208"/>
    </location>
</feature>
<dbReference type="SUPFAM" id="SSF53639">
    <property type="entry name" value="AraD/HMP-PK domain-like"/>
    <property type="match status" value="1"/>
</dbReference>
<comment type="pathway">
    <text evidence="9">Amino-acid biosynthesis; L-methionine biosynthesis via salvage pathway; L-methionine from S-methyl-5-thio-alpha-D-ribose 1-phosphate: step 2/6.</text>
</comment>
<dbReference type="InterPro" id="IPR001303">
    <property type="entry name" value="Aldolase_II/adducin_N"/>
</dbReference>
<dbReference type="RefSeq" id="XP_038050259.1">
    <property type="nucleotide sequence ID" value="XM_038194331.1"/>
</dbReference>
<feature type="binding site" evidence="9">
    <location>
        <position position="83"/>
    </location>
    <ligand>
        <name>substrate</name>
    </ligand>
</feature>
<evidence type="ECO:0000256" key="9">
    <source>
        <dbReference type="HAMAP-Rule" id="MF_03116"/>
    </source>
</evidence>
<comment type="cofactor">
    <cofactor evidence="9">
        <name>Zn(2+)</name>
        <dbReference type="ChEBI" id="CHEBI:29105"/>
    </cofactor>
    <text evidence="9">Binds 1 zinc ion per subunit.</text>
</comment>
<comment type="subcellular location">
    <subcellularLocation>
        <location evidence="9">Cytoplasm</location>
    </subcellularLocation>
</comment>
<feature type="binding site" evidence="9">
    <location>
        <position position="181"/>
    </location>
    <ligand>
        <name>Zn(2+)</name>
        <dbReference type="ChEBI" id="CHEBI:29105"/>
    </ligand>
</feature>
<dbReference type="EnsemblMetazoa" id="XM_038194331.1">
    <property type="protein sequence ID" value="XP_038050259.1"/>
    <property type="gene ID" value="LOC119723598"/>
</dbReference>
<dbReference type="GO" id="GO:0005737">
    <property type="term" value="C:cytoplasm"/>
    <property type="evidence" value="ECO:0007669"/>
    <property type="project" value="UniProtKB-SubCell"/>
</dbReference>
<dbReference type="InterPro" id="IPR027514">
    <property type="entry name" value="Salvage_MtnB_euk"/>
</dbReference>
<dbReference type="HAMAP" id="MF_03116">
    <property type="entry name" value="Salvage_MtnB_euk"/>
    <property type="match status" value="1"/>
</dbReference>
<evidence type="ECO:0000313" key="12">
    <source>
        <dbReference type="Proteomes" id="UP000887568"/>
    </source>
</evidence>
<dbReference type="AlphaFoldDB" id="A0A913ZFN7"/>
<evidence type="ECO:0000256" key="1">
    <source>
        <dbReference type="ARBA" id="ARBA00006274"/>
    </source>
</evidence>
<evidence type="ECO:0000256" key="3">
    <source>
        <dbReference type="ARBA" id="ARBA00022605"/>
    </source>
</evidence>
<dbReference type="Proteomes" id="UP000887568">
    <property type="component" value="Unplaced"/>
</dbReference>
<feature type="active site" description="Proton donor/acceptor" evidence="9">
    <location>
        <position position="125"/>
    </location>
</feature>
<evidence type="ECO:0000256" key="5">
    <source>
        <dbReference type="ARBA" id="ARBA00022833"/>
    </source>
</evidence>
<reference evidence="11" key="1">
    <citation type="submission" date="2022-11" db="UniProtKB">
        <authorList>
            <consortium name="EnsemblMetazoa"/>
        </authorList>
    </citation>
    <scope>IDENTIFICATION</scope>
</reference>
<dbReference type="EC" id="4.2.1.109" evidence="9"/>
<evidence type="ECO:0000256" key="4">
    <source>
        <dbReference type="ARBA" id="ARBA00022723"/>
    </source>
</evidence>
<dbReference type="OMA" id="WFPGTSG"/>
<dbReference type="InterPro" id="IPR017714">
    <property type="entry name" value="MethylthioRu-1-P_deHdtase_MtnB"/>
</dbReference>
<dbReference type="OrthoDB" id="191080at2759"/>